<keyword evidence="3 6" id="KW-0812">Transmembrane</keyword>
<evidence type="ECO:0000313" key="8">
    <source>
        <dbReference type="Proteomes" id="UP000600363"/>
    </source>
</evidence>
<dbReference type="Proteomes" id="UP000600363">
    <property type="component" value="Unassembled WGS sequence"/>
</dbReference>
<comment type="caution">
    <text evidence="7">The sequence shown here is derived from an EMBL/GenBank/DDBJ whole genome shotgun (WGS) entry which is preliminary data.</text>
</comment>
<proteinExistence type="inferred from homology"/>
<feature type="transmembrane region" description="Helical" evidence="6">
    <location>
        <begin position="207"/>
        <end position="233"/>
    </location>
</feature>
<dbReference type="EMBL" id="DUIH01000011">
    <property type="protein sequence ID" value="HIH69663.1"/>
    <property type="molecule type" value="Genomic_DNA"/>
</dbReference>
<evidence type="ECO:0000256" key="2">
    <source>
        <dbReference type="ARBA" id="ARBA00009773"/>
    </source>
</evidence>
<evidence type="ECO:0000256" key="4">
    <source>
        <dbReference type="ARBA" id="ARBA00022989"/>
    </source>
</evidence>
<dbReference type="InterPro" id="IPR002549">
    <property type="entry name" value="AI-2E-like"/>
</dbReference>
<dbReference type="Pfam" id="PF01594">
    <property type="entry name" value="AI-2E_transport"/>
    <property type="match status" value="1"/>
</dbReference>
<evidence type="ECO:0000256" key="3">
    <source>
        <dbReference type="ARBA" id="ARBA00022692"/>
    </source>
</evidence>
<feature type="transmembrane region" description="Helical" evidence="6">
    <location>
        <begin position="153"/>
        <end position="175"/>
    </location>
</feature>
<feature type="transmembrane region" description="Helical" evidence="6">
    <location>
        <begin position="20"/>
        <end position="51"/>
    </location>
</feature>
<name>A0A832VXD9_9EURY</name>
<dbReference type="RefSeq" id="WP_052353343.1">
    <property type="nucleotide sequence ID" value="NZ_DUIH01000011.1"/>
</dbReference>
<dbReference type="PANTHER" id="PTHR21716:SF4">
    <property type="entry name" value="TRANSMEMBRANE PROTEIN 245"/>
    <property type="match status" value="1"/>
</dbReference>
<organism evidence="7 8">
    <name type="scientific">Methermicoccus shengliensis</name>
    <dbReference type="NCBI Taxonomy" id="660064"/>
    <lineage>
        <taxon>Archaea</taxon>
        <taxon>Methanobacteriati</taxon>
        <taxon>Methanobacteriota</taxon>
        <taxon>Stenosarchaea group</taxon>
        <taxon>Methanomicrobia</taxon>
        <taxon>Methanosarcinales</taxon>
        <taxon>Methermicoccaceae</taxon>
        <taxon>Methermicoccus</taxon>
    </lineage>
</organism>
<dbReference type="AlphaFoldDB" id="A0A832VXD9"/>
<feature type="transmembrane region" description="Helical" evidence="6">
    <location>
        <begin position="277"/>
        <end position="299"/>
    </location>
</feature>
<evidence type="ECO:0000256" key="6">
    <source>
        <dbReference type="SAM" id="Phobius"/>
    </source>
</evidence>
<comment type="subcellular location">
    <subcellularLocation>
        <location evidence="1">Membrane</location>
        <topology evidence="1">Multi-pass membrane protein</topology>
    </subcellularLocation>
</comment>
<feature type="transmembrane region" description="Helical" evidence="6">
    <location>
        <begin position="63"/>
        <end position="89"/>
    </location>
</feature>
<feature type="transmembrane region" description="Helical" evidence="6">
    <location>
        <begin position="311"/>
        <end position="341"/>
    </location>
</feature>
<protein>
    <submittedName>
        <fullName evidence="7">AI-2E family transporter</fullName>
    </submittedName>
</protein>
<gene>
    <name evidence="7" type="ORF">HA299_03460</name>
</gene>
<dbReference type="GO" id="GO:0016020">
    <property type="term" value="C:membrane"/>
    <property type="evidence" value="ECO:0007669"/>
    <property type="project" value="UniProtKB-SubCell"/>
</dbReference>
<accession>A0A832VXD9</accession>
<dbReference type="PANTHER" id="PTHR21716">
    <property type="entry name" value="TRANSMEMBRANE PROTEIN"/>
    <property type="match status" value="1"/>
</dbReference>
<comment type="similarity">
    <text evidence="2">Belongs to the autoinducer-2 exporter (AI-2E) (TC 2.A.86) family.</text>
</comment>
<sequence length="355" mass="39065">MDEYDGLGLLLRHRWKVAAAIMLSLIVVLIGYIAAPLADGVMLGIVLAYVGRPLRRWFLRKPLIGRFSSVMTTACVVLPIVVILTLGFIEIVGWVRFLVEHHQEVGVYISRALLQLELPEWAYVELLRWSQSLIATPLESVAPLLRNIPITRYAWEIGLLVLNMFISVFVCYFLLADGERLVSSLMRVVPREHAGVLERYVVRLDSILRGIFMGTIYTATIVTLISVVVFAYFRIPSTLAFSSLVFIAALVPLFSGAMIVGPLAIYKYIEFGLPDAVVFLVVCVLCIYAPAELVIRPYIVSSETSIHPLLLLIAFIGGGLAGGIAGFFFAPILLGALVAAYELYSEGIGSQDGEA</sequence>
<evidence type="ECO:0000313" key="7">
    <source>
        <dbReference type="EMBL" id="HIH69663.1"/>
    </source>
</evidence>
<evidence type="ECO:0000256" key="1">
    <source>
        <dbReference type="ARBA" id="ARBA00004141"/>
    </source>
</evidence>
<keyword evidence="5 6" id="KW-0472">Membrane</keyword>
<evidence type="ECO:0000256" key="5">
    <source>
        <dbReference type="ARBA" id="ARBA00023136"/>
    </source>
</evidence>
<feature type="transmembrane region" description="Helical" evidence="6">
    <location>
        <begin position="239"/>
        <end position="265"/>
    </location>
</feature>
<reference evidence="7" key="1">
    <citation type="journal article" date="2020" name="bioRxiv">
        <title>A rank-normalized archaeal taxonomy based on genome phylogeny resolves widespread incomplete and uneven classifications.</title>
        <authorList>
            <person name="Rinke C."/>
            <person name="Chuvochina M."/>
            <person name="Mussig A.J."/>
            <person name="Chaumeil P.-A."/>
            <person name="Waite D.W."/>
            <person name="Whitman W.B."/>
            <person name="Parks D.H."/>
            <person name="Hugenholtz P."/>
        </authorList>
    </citation>
    <scope>NUCLEOTIDE SEQUENCE</scope>
    <source>
        <strain evidence="7">UBA12518</strain>
    </source>
</reference>
<keyword evidence="4 6" id="KW-1133">Transmembrane helix</keyword>